<keyword evidence="16 19" id="KW-0961">Cell wall biogenesis/degradation</keyword>
<comment type="function">
    <text evidence="2 19">Cell wall formation.</text>
</comment>
<dbReference type="HAMAP" id="MF_00037">
    <property type="entry name" value="MurB"/>
    <property type="match status" value="1"/>
</dbReference>
<evidence type="ECO:0000256" key="4">
    <source>
        <dbReference type="ARBA" id="ARBA00004752"/>
    </source>
</evidence>
<evidence type="ECO:0000256" key="5">
    <source>
        <dbReference type="ARBA" id="ARBA00012518"/>
    </source>
</evidence>
<comment type="catalytic activity">
    <reaction evidence="18 19">
        <text>UDP-N-acetyl-alpha-D-muramate + NADP(+) = UDP-N-acetyl-3-O-(1-carboxyvinyl)-alpha-D-glucosamine + NADPH + H(+)</text>
        <dbReference type="Rhea" id="RHEA:12248"/>
        <dbReference type="ChEBI" id="CHEBI:15378"/>
        <dbReference type="ChEBI" id="CHEBI:57783"/>
        <dbReference type="ChEBI" id="CHEBI:58349"/>
        <dbReference type="ChEBI" id="CHEBI:68483"/>
        <dbReference type="ChEBI" id="CHEBI:70757"/>
        <dbReference type="EC" id="1.3.1.98"/>
    </reaction>
</comment>
<feature type="domain" description="FAD-binding PCMH-type" evidence="20">
    <location>
        <begin position="16"/>
        <end position="188"/>
    </location>
</feature>
<comment type="subcellular location">
    <subcellularLocation>
        <location evidence="3 19">Cytoplasm</location>
    </subcellularLocation>
</comment>
<dbReference type="NCBIfam" id="NF000755">
    <property type="entry name" value="PRK00046.1"/>
    <property type="match status" value="1"/>
</dbReference>
<keyword evidence="11 19" id="KW-0521">NADP</keyword>
<evidence type="ECO:0000313" key="21">
    <source>
        <dbReference type="EMBL" id="UOO91770.1"/>
    </source>
</evidence>
<evidence type="ECO:0000256" key="7">
    <source>
        <dbReference type="ARBA" id="ARBA00022490"/>
    </source>
</evidence>
<dbReference type="Pfam" id="PF01565">
    <property type="entry name" value="FAD_binding_4"/>
    <property type="match status" value="1"/>
</dbReference>
<keyword evidence="13 19" id="KW-0573">Peptidoglycan synthesis</keyword>
<dbReference type="NCBIfam" id="TIGR00179">
    <property type="entry name" value="murB"/>
    <property type="match status" value="1"/>
</dbReference>
<dbReference type="EC" id="1.3.1.98" evidence="5 19"/>
<dbReference type="InterPro" id="IPR016169">
    <property type="entry name" value="FAD-bd_PCMH_sub2"/>
</dbReference>
<keyword evidence="12 19" id="KW-0133">Cell shape</keyword>
<evidence type="ECO:0000256" key="19">
    <source>
        <dbReference type="HAMAP-Rule" id="MF_00037"/>
    </source>
</evidence>
<dbReference type="InterPro" id="IPR036635">
    <property type="entry name" value="MurB_C_sf"/>
</dbReference>
<dbReference type="InterPro" id="IPR006094">
    <property type="entry name" value="Oxid_FAD_bind_N"/>
</dbReference>
<dbReference type="InterPro" id="IPR016167">
    <property type="entry name" value="FAD-bd_PCMH_sub1"/>
</dbReference>
<evidence type="ECO:0000313" key="22">
    <source>
        <dbReference type="Proteomes" id="UP000832034"/>
    </source>
</evidence>
<dbReference type="PROSITE" id="PS51387">
    <property type="entry name" value="FAD_PCMH"/>
    <property type="match status" value="1"/>
</dbReference>
<evidence type="ECO:0000256" key="6">
    <source>
        <dbReference type="ARBA" id="ARBA00015188"/>
    </source>
</evidence>
<organism evidence="21 22">
    <name type="scientific">Vitreoscilla stercoraria</name>
    <dbReference type="NCBI Taxonomy" id="61"/>
    <lineage>
        <taxon>Bacteria</taxon>
        <taxon>Pseudomonadati</taxon>
        <taxon>Pseudomonadota</taxon>
        <taxon>Betaproteobacteria</taxon>
        <taxon>Neisseriales</taxon>
        <taxon>Neisseriaceae</taxon>
        <taxon>Vitreoscilla</taxon>
    </lineage>
</organism>
<name>A0ABY4EA07_VITST</name>
<keyword evidence="10 19" id="KW-0274">FAD</keyword>
<dbReference type="PANTHER" id="PTHR21071">
    <property type="entry name" value="UDP-N-ACETYLENOLPYRUVOYLGLUCOSAMINE REDUCTASE"/>
    <property type="match status" value="1"/>
</dbReference>
<comment type="similarity">
    <text evidence="19">Belongs to the MurB family.</text>
</comment>
<dbReference type="InterPro" id="IPR036318">
    <property type="entry name" value="FAD-bd_PCMH-like_sf"/>
</dbReference>
<comment type="cofactor">
    <cofactor evidence="1 19">
        <name>FAD</name>
        <dbReference type="ChEBI" id="CHEBI:57692"/>
    </cofactor>
</comment>
<dbReference type="Pfam" id="PF02873">
    <property type="entry name" value="MurB_C"/>
    <property type="match status" value="1"/>
</dbReference>
<evidence type="ECO:0000259" key="20">
    <source>
        <dbReference type="PROSITE" id="PS51387"/>
    </source>
</evidence>
<feature type="active site" evidence="19">
    <location>
        <position position="335"/>
    </location>
</feature>
<dbReference type="InterPro" id="IPR003170">
    <property type="entry name" value="MurB"/>
</dbReference>
<dbReference type="SUPFAM" id="SSF56194">
    <property type="entry name" value="Uridine diphospho-N-Acetylenolpyruvylglucosamine reductase, MurB, C-terminal domain"/>
    <property type="match status" value="1"/>
</dbReference>
<evidence type="ECO:0000256" key="15">
    <source>
        <dbReference type="ARBA" id="ARBA00023306"/>
    </source>
</evidence>
<sequence>MKIESNFELQPYNTFGLGSCARYFTELVTVNDVYELVEHEWFGQIKHQWLGGGSNIIMAPVIDAWVLHIANKGIEVLSETDDKVLIQAQAGESWHQFVLHCIDLGYSGLENLSLIPGQVGSAPVQNIGAYGVEVKDIIHSVECFDTHEKKWRVFSNAECQFQYRDSFFKHAEHGRYLIWSVILELNKVFKPNVGYGDLEKVSIAMAQGSQMTAKIVSDAVCQIRQSKLPDPKIMGNVGSFFHNPILLEQKAKLLKQQYPSMPQYLQGQGKIKIAAGWLIDQAGLKGLQQGGAAVHQQQALVLVNKGQATHQNILDLAKQIQNEVLDQFDVNLHIEPTFW</sequence>
<keyword evidence="22" id="KW-1185">Reference proteome</keyword>
<dbReference type="Gene3D" id="3.90.78.10">
    <property type="entry name" value="UDP-N-acetylenolpyruvoylglucosamine reductase, C-terminal domain"/>
    <property type="match status" value="1"/>
</dbReference>
<keyword evidence="7 19" id="KW-0963">Cytoplasm</keyword>
<dbReference type="PROSITE" id="PS51257">
    <property type="entry name" value="PROKAR_LIPOPROTEIN"/>
    <property type="match status" value="1"/>
</dbReference>
<evidence type="ECO:0000256" key="17">
    <source>
        <dbReference type="ARBA" id="ARBA00031026"/>
    </source>
</evidence>
<evidence type="ECO:0000256" key="18">
    <source>
        <dbReference type="ARBA" id="ARBA00048914"/>
    </source>
</evidence>
<dbReference type="Proteomes" id="UP000832034">
    <property type="component" value="Chromosome"/>
</dbReference>
<feature type="active site" evidence="19">
    <location>
        <position position="164"/>
    </location>
</feature>
<keyword evidence="8 19" id="KW-0132">Cell division</keyword>
<dbReference type="GO" id="GO:0008762">
    <property type="term" value="F:UDP-N-acetylmuramate dehydrogenase activity"/>
    <property type="evidence" value="ECO:0007669"/>
    <property type="project" value="UniProtKB-EC"/>
</dbReference>
<evidence type="ECO:0000256" key="12">
    <source>
        <dbReference type="ARBA" id="ARBA00022960"/>
    </source>
</evidence>
<dbReference type="EMBL" id="CP091512">
    <property type="protein sequence ID" value="UOO91770.1"/>
    <property type="molecule type" value="Genomic_DNA"/>
</dbReference>
<gene>
    <name evidence="19 21" type="primary">murB</name>
    <name evidence="21" type="ORF">LVJ81_09015</name>
</gene>
<evidence type="ECO:0000256" key="13">
    <source>
        <dbReference type="ARBA" id="ARBA00022984"/>
    </source>
</evidence>
<comment type="pathway">
    <text evidence="4 19">Cell wall biogenesis; peptidoglycan biosynthesis.</text>
</comment>
<dbReference type="PANTHER" id="PTHR21071:SF4">
    <property type="entry name" value="UDP-N-ACETYLENOLPYRUVOYLGLUCOSAMINE REDUCTASE"/>
    <property type="match status" value="1"/>
</dbReference>
<dbReference type="Gene3D" id="3.30.43.10">
    <property type="entry name" value="Uridine Diphospho-n-acetylenolpyruvylglucosamine Reductase, domain 2"/>
    <property type="match status" value="1"/>
</dbReference>
<evidence type="ECO:0000256" key="10">
    <source>
        <dbReference type="ARBA" id="ARBA00022827"/>
    </source>
</evidence>
<evidence type="ECO:0000256" key="16">
    <source>
        <dbReference type="ARBA" id="ARBA00023316"/>
    </source>
</evidence>
<evidence type="ECO:0000256" key="3">
    <source>
        <dbReference type="ARBA" id="ARBA00004496"/>
    </source>
</evidence>
<dbReference type="InterPro" id="IPR011601">
    <property type="entry name" value="MurB_C"/>
</dbReference>
<evidence type="ECO:0000256" key="11">
    <source>
        <dbReference type="ARBA" id="ARBA00022857"/>
    </source>
</evidence>
<reference evidence="21" key="2">
    <citation type="journal article" date="2022" name="Res Sq">
        <title>Evolution of multicellular longitudinally dividing oral cavity symbionts (Neisseriaceae).</title>
        <authorList>
            <person name="Nyongesa S."/>
            <person name="Weber P."/>
            <person name="Bernet E."/>
            <person name="Pullido F."/>
            <person name="Nieckarz M."/>
            <person name="Delaby M."/>
            <person name="Nieves C."/>
            <person name="Viehboeck T."/>
            <person name="Krause N."/>
            <person name="Rivera-Millot A."/>
            <person name="Nakamura A."/>
            <person name="Vischer N."/>
            <person name="VanNieuwenhze M."/>
            <person name="Brun Y."/>
            <person name="Cava F."/>
            <person name="Bulgheresi S."/>
            <person name="Veyrier F."/>
        </authorList>
    </citation>
    <scope>NUCLEOTIDE SEQUENCE</scope>
    <source>
        <strain evidence="21">SAG 1488-6</strain>
    </source>
</reference>
<keyword evidence="14 19" id="KW-0560">Oxidoreductase</keyword>
<keyword evidence="9 19" id="KW-0285">Flavoprotein</keyword>
<dbReference type="InterPro" id="IPR016166">
    <property type="entry name" value="FAD-bd_PCMH"/>
</dbReference>
<evidence type="ECO:0000256" key="1">
    <source>
        <dbReference type="ARBA" id="ARBA00001974"/>
    </source>
</evidence>
<feature type="active site" description="Proton donor" evidence="19">
    <location>
        <position position="239"/>
    </location>
</feature>
<reference evidence="21" key="1">
    <citation type="submission" date="2021-12" db="EMBL/GenBank/DDBJ databases">
        <authorList>
            <person name="Veyrier F.J."/>
        </authorList>
    </citation>
    <scope>NUCLEOTIDE SEQUENCE</scope>
    <source>
        <strain evidence="21">SAG 1488-6</strain>
    </source>
</reference>
<dbReference type="Gene3D" id="3.30.465.10">
    <property type="match status" value="1"/>
</dbReference>
<evidence type="ECO:0000256" key="9">
    <source>
        <dbReference type="ARBA" id="ARBA00022630"/>
    </source>
</evidence>
<evidence type="ECO:0000256" key="2">
    <source>
        <dbReference type="ARBA" id="ARBA00003921"/>
    </source>
</evidence>
<keyword evidence="15 19" id="KW-0131">Cell cycle</keyword>
<dbReference type="SUPFAM" id="SSF56176">
    <property type="entry name" value="FAD-binding/transporter-associated domain-like"/>
    <property type="match status" value="1"/>
</dbReference>
<protein>
    <recommendedName>
        <fullName evidence="6 19">UDP-N-acetylenolpyruvoylglucosamine reductase</fullName>
        <ecNumber evidence="5 19">1.3.1.98</ecNumber>
    </recommendedName>
    <alternativeName>
        <fullName evidence="17 19">UDP-N-acetylmuramate dehydrogenase</fullName>
    </alternativeName>
</protein>
<accession>A0ABY4EA07</accession>
<evidence type="ECO:0000256" key="8">
    <source>
        <dbReference type="ARBA" id="ARBA00022618"/>
    </source>
</evidence>
<dbReference type="NCBIfam" id="NF010478">
    <property type="entry name" value="PRK13903.1"/>
    <property type="match status" value="1"/>
</dbReference>
<proteinExistence type="inferred from homology"/>
<evidence type="ECO:0000256" key="14">
    <source>
        <dbReference type="ARBA" id="ARBA00023002"/>
    </source>
</evidence>